<evidence type="ECO:0000313" key="4">
    <source>
        <dbReference type="Proteomes" id="UP000315037"/>
    </source>
</evidence>
<reference evidence="3 4" key="1">
    <citation type="submission" date="2019-03" db="EMBL/GenBank/DDBJ databases">
        <title>The complete genome sequence of Neokomagataea sp. Jb2 NBRC113641.</title>
        <authorList>
            <person name="Chua K.-O."/>
            <person name="Chan K.-G."/>
            <person name="See-Too W.-S."/>
        </authorList>
    </citation>
    <scope>NUCLEOTIDE SEQUENCE [LARGE SCALE GENOMIC DNA]</scope>
    <source>
        <strain evidence="3 4">Jb2</strain>
    </source>
</reference>
<dbReference type="RefSeq" id="WP_165600026.1">
    <property type="nucleotide sequence ID" value="NZ_SORZ01000001.1"/>
</dbReference>
<dbReference type="InterPro" id="IPR007466">
    <property type="entry name" value="Peptidyl-Arg-deiminase_porph"/>
</dbReference>
<evidence type="ECO:0000256" key="2">
    <source>
        <dbReference type="SAM" id="SignalP"/>
    </source>
</evidence>
<name>A0A506UQ79_9PROT</name>
<proteinExistence type="predicted"/>
<keyword evidence="1" id="KW-0378">Hydrolase</keyword>
<dbReference type="Pfam" id="PF04371">
    <property type="entry name" value="PAD_porph"/>
    <property type="match status" value="1"/>
</dbReference>
<keyword evidence="2" id="KW-0732">Signal</keyword>
<dbReference type="SUPFAM" id="SSF55909">
    <property type="entry name" value="Pentein"/>
    <property type="match status" value="1"/>
</dbReference>
<evidence type="ECO:0000313" key="3">
    <source>
        <dbReference type="EMBL" id="TPW35515.1"/>
    </source>
</evidence>
<dbReference type="PANTHER" id="PTHR31377:SF0">
    <property type="entry name" value="AGMATINE DEIMINASE-RELATED"/>
    <property type="match status" value="1"/>
</dbReference>
<dbReference type="Gene3D" id="3.75.10.10">
    <property type="entry name" value="L-arginine/glycine Amidinotransferase, Chain A"/>
    <property type="match status" value="1"/>
</dbReference>
<dbReference type="GO" id="GO:0004668">
    <property type="term" value="F:protein-arginine deiminase activity"/>
    <property type="evidence" value="ECO:0007669"/>
    <property type="project" value="InterPro"/>
</dbReference>
<dbReference type="InterPro" id="IPR006311">
    <property type="entry name" value="TAT_signal"/>
</dbReference>
<evidence type="ECO:0000256" key="1">
    <source>
        <dbReference type="ARBA" id="ARBA00022801"/>
    </source>
</evidence>
<dbReference type="GO" id="GO:0047632">
    <property type="term" value="F:agmatine deiminase activity"/>
    <property type="evidence" value="ECO:0007669"/>
    <property type="project" value="TreeGrafter"/>
</dbReference>
<accession>A0A506UQ79</accession>
<dbReference type="EMBL" id="SORZ01000001">
    <property type="protein sequence ID" value="TPW35515.1"/>
    <property type="molecule type" value="Genomic_DNA"/>
</dbReference>
<keyword evidence="4" id="KW-1185">Reference proteome</keyword>
<protein>
    <submittedName>
        <fullName evidence="3">Agmatine deiminase family protein</fullName>
    </submittedName>
</protein>
<dbReference type="Proteomes" id="UP000315037">
    <property type="component" value="Unassembled WGS sequence"/>
</dbReference>
<gene>
    <name evidence="3" type="ORF">E3202_00600</name>
</gene>
<feature type="chain" id="PRO_5021434677" evidence="2">
    <location>
        <begin position="21"/>
        <end position="373"/>
    </location>
</feature>
<dbReference type="PANTHER" id="PTHR31377">
    <property type="entry name" value="AGMATINE DEIMINASE-RELATED"/>
    <property type="match status" value="1"/>
</dbReference>
<feature type="signal peptide" evidence="2">
    <location>
        <begin position="1"/>
        <end position="20"/>
    </location>
</feature>
<dbReference type="AlphaFoldDB" id="A0A506UQ79"/>
<dbReference type="PROSITE" id="PS51318">
    <property type="entry name" value="TAT"/>
    <property type="match status" value="1"/>
</dbReference>
<sequence length="373" mass="40140">MVTRRHFLTQALLTSGTLSAASAAKAFGSSVTASAVGQESPGWRMPDEGAPHAATWMAFGPSEKIWGRKLLPAARQNLAGIARAIAVHEPVKMLVRKEDRDIAARLCGPSVELITQPIDDLWMRDTGPVFVKDQAGRLGAVGFNFNGWGHKQTHERDAGIAAFVARAASAEFIPTKLVLEGGAIEVDGQGTAIIAESCVLNSNRNPGLSKTECESELSRLLGLRKIIWLPGIAGRDITDGHTDFYARFASPGVVVAGFEPDPSFYDHAVTRKNVEILRQARDANGRKLKVVLLPGPTTVRSHYENRDFAAGYVNFYLCNGAVIAPEFGDPTADRHAREVLSELFPTRKIIQLNIDAIAAGGGGIHCTTQQQPA</sequence>
<dbReference type="GO" id="GO:0009446">
    <property type="term" value="P:putrescine biosynthetic process"/>
    <property type="evidence" value="ECO:0007669"/>
    <property type="project" value="InterPro"/>
</dbReference>
<comment type="caution">
    <text evidence="3">The sequence shown here is derived from an EMBL/GenBank/DDBJ whole genome shotgun (WGS) entry which is preliminary data.</text>
</comment>
<organism evidence="3 4">
    <name type="scientific">Oecophyllibacter saccharovorans</name>
    <dbReference type="NCBI Taxonomy" id="2558360"/>
    <lineage>
        <taxon>Bacteria</taxon>
        <taxon>Pseudomonadati</taxon>
        <taxon>Pseudomonadota</taxon>
        <taxon>Alphaproteobacteria</taxon>
        <taxon>Acetobacterales</taxon>
        <taxon>Acetobacteraceae</taxon>
        <taxon>Oecophyllibacter</taxon>
    </lineage>
</organism>